<reference evidence="2 3" key="1">
    <citation type="submission" date="2023-07" db="EMBL/GenBank/DDBJ databases">
        <title>Pathogens genome sequencing project 196.</title>
        <authorList>
            <person name="Cao X."/>
        </authorList>
    </citation>
    <scope>NUCLEOTIDE SEQUENCE [LARGE SCALE GENOMIC DNA]</scope>
    <source>
        <strain evidence="2 3">SM41</strain>
    </source>
</reference>
<dbReference type="AlphaFoldDB" id="A0ABD5BQR3"/>
<feature type="chain" id="PRO_5044788716" evidence="1">
    <location>
        <begin position="23"/>
        <end position="203"/>
    </location>
</feature>
<comment type="caution">
    <text evidence="2">The sequence shown here is derived from an EMBL/GenBank/DDBJ whole genome shotgun (WGS) entry which is preliminary data.</text>
</comment>
<keyword evidence="1" id="KW-0732">Signal</keyword>
<gene>
    <name evidence="2" type="ORF">RF091_26990</name>
</gene>
<protein>
    <submittedName>
        <fullName evidence="2">Uncharacterized protein</fullName>
    </submittedName>
</protein>
<accession>A0ABD5BQR3</accession>
<evidence type="ECO:0000313" key="2">
    <source>
        <dbReference type="EMBL" id="MDQ9559142.1"/>
    </source>
</evidence>
<dbReference type="Proteomes" id="UP001234811">
    <property type="component" value="Unassembled WGS sequence"/>
</dbReference>
<proteinExistence type="predicted"/>
<dbReference type="EMBL" id="JAVIPQ010000476">
    <property type="protein sequence ID" value="MDQ9559142.1"/>
    <property type="molecule type" value="Genomic_DNA"/>
</dbReference>
<evidence type="ECO:0000256" key="1">
    <source>
        <dbReference type="SAM" id="SignalP"/>
    </source>
</evidence>
<feature type="signal peptide" evidence="1">
    <location>
        <begin position="1"/>
        <end position="22"/>
    </location>
</feature>
<organism evidence="2 3">
    <name type="scientific">Serratia marcescens</name>
    <dbReference type="NCBI Taxonomy" id="615"/>
    <lineage>
        <taxon>Bacteria</taxon>
        <taxon>Pseudomonadati</taxon>
        <taxon>Pseudomonadota</taxon>
        <taxon>Gammaproteobacteria</taxon>
        <taxon>Enterobacterales</taxon>
        <taxon>Yersiniaceae</taxon>
        <taxon>Serratia</taxon>
    </lineage>
</organism>
<name>A0ABD5BQR3_SERMA</name>
<evidence type="ECO:0000313" key="3">
    <source>
        <dbReference type="Proteomes" id="UP001234811"/>
    </source>
</evidence>
<sequence length="203" mass="22867">MKKRHMACLLYILMGIAEYANANSTIQALANCDASFFKEIQNDGNLKSLIPSLDISMLKTTGKLSFPTTFTSPEGIEVNSFIVTYTDFDKYKEISTFDVKGQFYYWGFESLQSFNEIVKILSQKINLVKIGNIYTYNPMIRNTVDGQWMANNSAVDGVAPEENSAEKLFIIEDNKEKGVVSIMCTLQGEITDKDLYLTGLLKK</sequence>
<dbReference type="RefSeq" id="WP_033648472.1">
    <property type="nucleotide sequence ID" value="NZ_ABEXNO020000001.1"/>
</dbReference>